<dbReference type="AlphaFoldDB" id="K0KP20"/>
<keyword evidence="3" id="KW-1185">Reference proteome</keyword>
<feature type="chain" id="PRO_5003834932" evidence="1">
    <location>
        <begin position="24"/>
        <end position="127"/>
    </location>
</feature>
<dbReference type="EMBL" id="CAIF01000300">
    <property type="protein sequence ID" value="CCH47025.1"/>
    <property type="molecule type" value="Genomic_DNA"/>
</dbReference>
<accession>K0KP20</accession>
<evidence type="ECO:0000256" key="1">
    <source>
        <dbReference type="SAM" id="SignalP"/>
    </source>
</evidence>
<dbReference type="HOGENOM" id="CLU_127832_0_0_1"/>
<dbReference type="InParanoid" id="K0KP20"/>
<keyword evidence="1" id="KW-0732">Signal</keyword>
<evidence type="ECO:0000313" key="2">
    <source>
        <dbReference type="EMBL" id="CCH47025.1"/>
    </source>
</evidence>
<gene>
    <name evidence="2" type="ORF">BN7_6634</name>
</gene>
<sequence>MKLSTIFAQGLLLSGIIASPVAATPDALPDILEGPSADNSSDLLTLAGKSEYKLCFEANKGRYCYNYSVSKCVDAYLAHPKKHLTSSEAKSLCSFWCSKIRNPNDCKTNKKKFNYHPEFACAKQTYC</sequence>
<organism evidence="2 3">
    <name type="scientific">Wickerhamomyces ciferrii (strain ATCC 14091 / BCRC 22168 / CBS 111 / JCM 3599 / NBRC 0793 / NRRL Y-1031 F-60-10)</name>
    <name type="common">Yeast</name>
    <name type="synonym">Pichia ciferrii</name>
    <dbReference type="NCBI Taxonomy" id="1206466"/>
    <lineage>
        <taxon>Eukaryota</taxon>
        <taxon>Fungi</taxon>
        <taxon>Dikarya</taxon>
        <taxon>Ascomycota</taxon>
        <taxon>Saccharomycotina</taxon>
        <taxon>Saccharomycetes</taxon>
        <taxon>Phaffomycetales</taxon>
        <taxon>Wickerhamomycetaceae</taxon>
        <taxon>Wickerhamomyces</taxon>
    </lineage>
</organism>
<dbReference type="Proteomes" id="UP000009328">
    <property type="component" value="Unassembled WGS sequence"/>
</dbReference>
<reference evidence="2 3" key="1">
    <citation type="journal article" date="2012" name="Eukaryot. Cell">
        <title>Draft genome sequence of Wickerhamomyces ciferrii NRRL Y-1031 F-60-10.</title>
        <authorList>
            <person name="Schneider J."/>
            <person name="Andrea H."/>
            <person name="Blom J."/>
            <person name="Jaenicke S."/>
            <person name="Ruckert C."/>
            <person name="Schorsch C."/>
            <person name="Szczepanowski R."/>
            <person name="Farwick M."/>
            <person name="Goesmann A."/>
            <person name="Puhler A."/>
            <person name="Schaffer S."/>
            <person name="Tauch A."/>
            <person name="Kohler T."/>
            <person name="Brinkrolf K."/>
        </authorList>
    </citation>
    <scope>NUCLEOTIDE SEQUENCE [LARGE SCALE GENOMIC DNA]</scope>
    <source>
        <strain evidence="3">ATCC 14091 / BCRC 22168 / CBS 111 / JCM 3599 / NBRC 0793 / NRRL Y-1031 F-60-10</strain>
    </source>
</reference>
<proteinExistence type="predicted"/>
<comment type="caution">
    <text evidence="2">The sequence shown here is derived from an EMBL/GenBank/DDBJ whole genome shotgun (WGS) entry which is preliminary data.</text>
</comment>
<evidence type="ECO:0000313" key="3">
    <source>
        <dbReference type="Proteomes" id="UP000009328"/>
    </source>
</evidence>
<feature type="signal peptide" evidence="1">
    <location>
        <begin position="1"/>
        <end position="23"/>
    </location>
</feature>
<protein>
    <submittedName>
        <fullName evidence="2">Secreted protein</fullName>
    </submittedName>
</protein>
<name>K0KP20_WICCF</name>